<evidence type="ECO:0000313" key="2">
    <source>
        <dbReference type="Proteomes" id="UP000030746"/>
    </source>
</evidence>
<dbReference type="OrthoDB" id="6052143at2759"/>
<proteinExistence type="predicted"/>
<dbReference type="EMBL" id="KB203854">
    <property type="protein sequence ID" value="ESO82649.1"/>
    <property type="molecule type" value="Genomic_DNA"/>
</dbReference>
<evidence type="ECO:0000313" key="1">
    <source>
        <dbReference type="EMBL" id="ESO82649.1"/>
    </source>
</evidence>
<dbReference type="AlphaFoldDB" id="V4B2J6"/>
<dbReference type="HOGENOM" id="CLU_845413_0_0_1"/>
<organism evidence="1 2">
    <name type="scientific">Lottia gigantea</name>
    <name type="common">Giant owl limpet</name>
    <dbReference type="NCBI Taxonomy" id="225164"/>
    <lineage>
        <taxon>Eukaryota</taxon>
        <taxon>Metazoa</taxon>
        <taxon>Spiralia</taxon>
        <taxon>Lophotrochozoa</taxon>
        <taxon>Mollusca</taxon>
        <taxon>Gastropoda</taxon>
        <taxon>Patellogastropoda</taxon>
        <taxon>Lottioidea</taxon>
        <taxon>Lottiidae</taxon>
        <taxon>Lottia</taxon>
    </lineage>
</organism>
<sequence>MDYAQNVHKFKAGLPSLIGKNNFMLAEISRTSKEIFEYASKFMNTNNNSNKCIQDAPKLAHDFSSGKKVNVIHCDQPMLTETLSQILGNLELKGKNTGDVAILTGKKKDANKVANDILPQIDKADLTVDSVKRFSGLSRSVIIGLNPDINDNHGDINKFIVNLATRAQDNLVIITTNSDLVKKLQNLVMEDVIQLTKEFHPNLSATQMSLLMSKYDEIGVKNVETLKYLSAEDISDIMKIIHDRKFVLDIRRKIDRNDECQAGKRPTEYLRREAIRIVVDSIREEKKKLTSRDMHIIASKFVDKFKDALGDNVLGKIIGSYLIKYRRTL</sequence>
<accession>V4B2J6</accession>
<name>V4B2J6_LOTGI</name>
<dbReference type="RefSeq" id="XP_009066453.1">
    <property type="nucleotide sequence ID" value="XM_009068205.1"/>
</dbReference>
<protein>
    <submittedName>
        <fullName evidence="1">Uncharacterized protein</fullName>
    </submittedName>
</protein>
<dbReference type="KEGG" id="lgi:LOTGIDRAFT_155662"/>
<dbReference type="Proteomes" id="UP000030746">
    <property type="component" value="Unassembled WGS sequence"/>
</dbReference>
<keyword evidence="2" id="KW-1185">Reference proteome</keyword>
<dbReference type="CTD" id="20236786"/>
<gene>
    <name evidence="1" type="ORF">LOTGIDRAFT_155662</name>
</gene>
<reference evidence="1 2" key="1">
    <citation type="journal article" date="2013" name="Nature">
        <title>Insights into bilaterian evolution from three spiralian genomes.</title>
        <authorList>
            <person name="Simakov O."/>
            <person name="Marletaz F."/>
            <person name="Cho S.J."/>
            <person name="Edsinger-Gonzales E."/>
            <person name="Havlak P."/>
            <person name="Hellsten U."/>
            <person name="Kuo D.H."/>
            <person name="Larsson T."/>
            <person name="Lv J."/>
            <person name="Arendt D."/>
            <person name="Savage R."/>
            <person name="Osoegawa K."/>
            <person name="de Jong P."/>
            <person name="Grimwood J."/>
            <person name="Chapman J.A."/>
            <person name="Shapiro H."/>
            <person name="Aerts A."/>
            <person name="Otillar R.P."/>
            <person name="Terry A.Y."/>
            <person name="Boore J.L."/>
            <person name="Grigoriev I.V."/>
            <person name="Lindberg D.R."/>
            <person name="Seaver E.C."/>
            <person name="Weisblat D.A."/>
            <person name="Putnam N.H."/>
            <person name="Rokhsar D.S."/>
        </authorList>
    </citation>
    <scope>NUCLEOTIDE SEQUENCE [LARGE SCALE GENOMIC DNA]</scope>
</reference>
<dbReference type="GeneID" id="20236786"/>